<keyword evidence="1 2" id="KW-0238">DNA-binding</keyword>
<dbReference type="SUPFAM" id="SSF46689">
    <property type="entry name" value="Homeodomain-like"/>
    <property type="match status" value="1"/>
</dbReference>
<dbReference type="PANTHER" id="PTHR43479">
    <property type="entry name" value="ACREF/ENVCD OPERON REPRESSOR-RELATED"/>
    <property type="match status" value="1"/>
</dbReference>
<comment type="caution">
    <text evidence="4">The sequence shown here is derived from an EMBL/GenBank/DDBJ whole genome shotgun (WGS) entry which is preliminary data.</text>
</comment>
<dbReference type="AlphaFoldDB" id="A0A087ATA4"/>
<reference evidence="4 5" key="1">
    <citation type="submission" date="2014-03" db="EMBL/GenBank/DDBJ databases">
        <title>Genomics of Bifidobacteria.</title>
        <authorList>
            <person name="Ventura M."/>
            <person name="Milani C."/>
            <person name="Lugli G.A."/>
        </authorList>
    </citation>
    <scope>NUCLEOTIDE SEQUENCE [LARGE SCALE GENOMIC DNA]</scope>
    <source>
        <strain evidence="4 5">LMG 10738</strain>
    </source>
</reference>
<feature type="domain" description="HTH tetR-type" evidence="3">
    <location>
        <begin position="12"/>
        <end position="72"/>
    </location>
</feature>
<sequence>MAKTLTESRRTRYTRSVLQDTMVELLREKSMPHITVSELCSQADVNRSTFYAHYDGLEDLLHDVEGEAIDHVSAAFDDLLSQSDPTDAETAIRRICAYIADNRSHLQVLMSSRADLDFQRRLMGLLYQHDDEIMQLQPASNDPNENRLRLQFAIHGAIGLIQYWLDTGLEASPEQVAQTIIDMSMPKQHAGL</sequence>
<dbReference type="Gene3D" id="1.10.357.10">
    <property type="entry name" value="Tetracycline Repressor, domain 2"/>
    <property type="match status" value="1"/>
</dbReference>
<evidence type="ECO:0000256" key="1">
    <source>
        <dbReference type="ARBA" id="ARBA00023125"/>
    </source>
</evidence>
<name>A0A087ATA4_9BIFI</name>
<feature type="DNA-binding region" description="H-T-H motif" evidence="2">
    <location>
        <begin position="35"/>
        <end position="54"/>
    </location>
</feature>
<accession>A0A087ATA4</accession>
<dbReference type="InterPro" id="IPR009057">
    <property type="entry name" value="Homeodomain-like_sf"/>
</dbReference>
<dbReference type="PANTHER" id="PTHR43479:SF7">
    <property type="entry name" value="TETR-FAMILY TRANSCRIPTIONAL REGULATOR"/>
    <property type="match status" value="1"/>
</dbReference>
<evidence type="ECO:0000256" key="2">
    <source>
        <dbReference type="PROSITE-ProRule" id="PRU00335"/>
    </source>
</evidence>
<gene>
    <name evidence="4" type="ORF">BCUN_1716</name>
</gene>
<protein>
    <submittedName>
        <fullName evidence="4">Transcriptional regulator</fullName>
    </submittedName>
</protein>
<evidence type="ECO:0000313" key="4">
    <source>
        <dbReference type="EMBL" id="KFI62004.1"/>
    </source>
</evidence>
<evidence type="ECO:0000313" key="5">
    <source>
        <dbReference type="Proteomes" id="UP000029067"/>
    </source>
</evidence>
<dbReference type="Proteomes" id="UP000029067">
    <property type="component" value="Unassembled WGS sequence"/>
</dbReference>
<dbReference type="InterPro" id="IPR001647">
    <property type="entry name" value="HTH_TetR"/>
</dbReference>
<keyword evidence="5" id="KW-1185">Reference proteome</keyword>
<organism evidence="4 5">
    <name type="scientific">Bifidobacterium cuniculi</name>
    <dbReference type="NCBI Taxonomy" id="1688"/>
    <lineage>
        <taxon>Bacteria</taxon>
        <taxon>Bacillati</taxon>
        <taxon>Actinomycetota</taxon>
        <taxon>Actinomycetes</taxon>
        <taxon>Bifidobacteriales</taxon>
        <taxon>Bifidobacteriaceae</taxon>
        <taxon>Bifidobacterium</taxon>
    </lineage>
</organism>
<dbReference type="EMBL" id="JGYV01000012">
    <property type="protein sequence ID" value="KFI62004.1"/>
    <property type="molecule type" value="Genomic_DNA"/>
</dbReference>
<proteinExistence type="predicted"/>
<dbReference type="GO" id="GO:0003677">
    <property type="term" value="F:DNA binding"/>
    <property type="evidence" value="ECO:0007669"/>
    <property type="project" value="UniProtKB-UniRule"/>
</dbReference>
<dbReference type="PROSITE" id="PS50977">
    <property type="entry name" value="HTH_TETR_2"/>
    <property type="match status" value="1"/>
</dbReference>
<dbReference type="Pfam" id="PF14278">
    <property type="entry name" value="TetR_C_8"/>
    <property type="match status" value="1"/>
</dbReference>
<dbReference type="InterPro" id="IPR050624">
    <property type="entry name" value="HTH-type_Tx_Regulator"/>
</dbReference>
<evidence type="ECO:0000259" key="3">
    <source>
        <dbReference type="PROSITE" id="PS50977"/>
    </source>
</evidence>
<dbReference type="STRING" id="1688.BCUN_1716"/>
<dbReference type="RefSeq" id="WP_033516439.1">
    <property type="nucleotide sequence ID" value="NZ_JGYV01000012.1"/>
</dbReference>
<dbReference type="InterPro" id="IPR039532">
    <property type="entry name" value="TetR_C_Firmicutes"/>
</dbReference>
<dbReference type="eggNOG" id="COG1309">
    <property type="taxonomic scope" value="Bacteria"/>
</dbReference>
<dbReference type="OrthoDB" id="3193022at2"/>